<dbReference type="Gene3D" id="1.10.357.10">
    <property type="entry name" value="Tetracycline Repressor, domain 2"/>
    <property type="match status" value="1"/>
</dbReference>
<proteinExistence type="predicted"/>
<evidence type="ECO:0000256" key="3">
    <source>
        <dbReference type="ARBA" id="ARBA00023163"/>
    </source>
</evidence>
<dbReference type="SUPFAM" id="SSF48498">
    <property type="entry name" value="Tetracyclin repressor-like, C-terminal domain"/>
    <property type="match status" value="1"/>
</dbReference>
<dbReference type="Proteomes" id="UP000625527">
    <property type="component" value="Unassembled WGS sequence"/>
</dbReference>
<evidence type="ECO:0000256" key="4">
    <source>
        <dbReference type="PROSITE-ProRule" id="PRU00335"/>
    </source>
</evidence>
<gene>
    <name evidence="6" type="ORF">IHE71_25195</name>
</gene>
<evidence type="ECO:0000256" key="1">
    <source>
        <dbReference type="ARBA" id="ARBA00023015"/>
    </source>
</evidence>
<dbReference type="InterPro" id="IPR009057">
    <property type="entry name" value="Homeodomain-like_sf"/>
</dbReference>
<keyword evidence="2 4" id="KW-0238">DNA-binding</keyword>
<protein>
    <submittedName>
        <fullName evidence="6">TetR/AcrR family transcriptional regulator C-terminal ligand-binding domain-containing protein</fullName>
    </submittedName>
</protein>
<evidence type="ECO:0000313" key="7">
    <source>
        <dbReference type="Proteomes" id="UP000625527"/>
    </source>
</evidence>
<organism evidence="6 7">
    <name type="scientific">Myceligenerans pegani</name>
    <dbReference type="NCBI Taxonomy" id="2776917"/>
    <lineage>
        <taxon>Bacteria</taxon>
        <taxon>Bacillati</taxon>
        <taxon>Actinomycetota</taxon>
        <taxon>Actinomycetes</taxon>
        <taxon>Micrococcales</taxon>
        <taxon>Promicromonosporaceae</taxon>
        <taxon>Myceligenerans</taxon>
    </lineage>
</organism>
<dbReference type="EMBL" id="JADAQT010000113">
    <property type="protein sequence ID" value="MBE1878992.1"/>
    <property type="molecule type" value="Genomic_DNA"/>
</dbReference>
<dbReference type="InterPro" id="IPR011075">
    <property type="entry name" value="TetR_C"/>
</dbReference>
<comment type="caution">
    <text evidence="6">The sequence shown here is derived from an EMBL/GenBank/DDBJ whole genome shotgun (WGS) entry which is preliminary data.</text>
</comment>
<keyword evidence="1" id="KW-0805">Transcription regulation</keyword>
<keyword evidence="7" id="KW-1185">Reference proteome</keyword>
<accession>A0ABR9N7G9</accession>
<reference evidence="6 7" key="1">
    <citation type="submission" date="2020-10" db="EMBL/GenBank/DDBJ databases">
        <title>Myceligenerans pegani sp. nov., an endophytic actinomycete isolated from Peganum harmala L. in Xinjiang, China.</title>
        <authorList>
            <person name="Xin L."/>
        </authorList>
    </citation>
    <scope>NUCLEOTIDE SEQUENCE [LARGE SCALE GENOMIC DNA]</scope>
    <source>
        <strain evidence="6 7">TRM65318</strain>
    </source>
</reference>
<evidence type="ECO:0000313" key="6">
    <source>
        <dbReference type="EMBL" id="MBE1878992.1"/>
    </source>
</evidence>
<evidence type="ECO:0000256" key="2">
    <source>
        <dbReference type="ARBA" id="ARBA00023125"/>
    </source>
</evidence>
<comment type="caution">
    <text evidence="4">Lacks conserved residue(s) required for the propagation of feature annotation.</text>
</comment>
<dbReference type="PROSITE" id="PS50977">
    <property type="entry name" value="HTH_TETR_2"/>
    <property type="match status" value="1"/>
</dbReference>
<feature type="domain" description="HTH tetR-type" evidence="5">
    <location>
        <begin position="1"/>
        <end position="37"/>
    </location>
</feature>
<dbReference type="Gene3D" id="1.10.10.60">
    <property type="entry name" value="Homeodomain-like"/>
    <property type="match status" value="1"/>
</dbReference>
<name>A0ABR9N7G9_9MICO</name>
<dbReference type="Pfam" id="PF00440">
    <property type="entry name" value="TetR_N"/>
    <property type="match status" value="1"/>
</dbReference>
<dbReference type="PANTHER" id="PTHR30055:SF148">
    <property type="entry name" value="TETR-FAMILY TRANSCRIPTIONAL REGULATOR"/>
    <property type="match status" value="1"/>
</dbReference>
<dbReference type="PANTHER" id="PTHR30055">
    <property type="entry name" value="HTH-TYPE TRANSCRIPTIONAL REGULATOR RUTR"/>
    <property type="match status" value="1"/>
</dbReference>
<dbReference type="SUPFAM" id="SSF46689">
    <property type="entry name" value="Homeodomain-like"/>
    <property type="match status" value="1"/>
</dbReference>
<evidence type="ECO:0000259" key="5">
    <source>
        <dbReference type="PROSITE" id="PS50977"/>
    </source>
</evidence>
<dbReference type="InterPro" id="IPR001647">
    <property type="entry name" value="HTH_TetR"/>
</dbReference>
<keyword evidence="3" id="KW-0804">Transcription</keyword>
<dbReference type="InterPro" id="IPR050109">
    <property type="entry name" value="HTH-type_TetR-like_transc_reg"/>
</dbReference>
<dbReference type="Pfam" id="PF16859">
    <property type="entry name" value="TetR_C_11"/>
    <property type="match status" value="1"/>
</dbReference>
<dbReference type="InterPro" id="IPR036271">
    <property type="entry name" value="Tet_transcr_reg_TetR-rel_C_sf"/>
</dbReference>
<sequence length="158" mass="16747">MNAVAERAGVGKAALYRRWNSKLPMVVDVVAAVAVTDSDPENTGSLSGDLRAALQEVRDLLAQPRVARILTDLVASSLRVPELAAGLRREVSEPRRRSVRQIVDRAVARGEISGGVDVDVVLDLLAGPHVIRLATSGAAMDDASLAALHRLLVRALSS</sequence>